<gene>
    <name evidence="3" type="ORF">ACJMK2_000172</name>
    <name evidence="4" type="ORF">ACJMK2_000175</name>
    <name evidence="5" type="ORF">ACJMK2_000181</name>
    <name evidence="6" type="ORF">ACJMK2_000199</name>
    <name evidence="7" type="ORF">ACJMK2_000202</name>
    <name evidence="8" type="ORF">ACJMK2_000207</name>
    <name evidence="9" type="ORF">ACJMK2_000209</name>
    <name evidence="10" type="ORF">ACJMK2_000212</name>
</gene>
<evidence type="ECO:0000259" key="2">
    <source>
        <dbReference type="Pfam" id="PF00385"/>
    </source>
</evidence>
<dbReference type="Proteomes" id="UP001634394">
    <property type="component" value="Unassembled WGS sequence"/>
</dbReference>
<evidence type="ECO:0000313" key="10">
    <source>
        <dbReference type="EMBL" id="KAL3887819.1"/>
    </source>
</evidence>
<sequence>MAFRKTKCTNSTGFSPYELVFGQEMRLPLDVTLESKEEGKISTSAADYLLKLKNKLHVLDKVAQENIESKQKQYKEYFDRKASEPNFYLSQRVWLHNPKVPVGKSSKFHNKWTGPYYISDIGPNHTYMLRDCSTHKLQRALVHANRLKIFSDPALREQHNLNEKKERGHGDLRLAPDWKVEPSQEEDPVRPTESPSHGSDQLELLRDPSRESVLNWGIFDKLLACARHQGKKVYKVKWQDCSKTTWEPAENLPDFLIRDFHVNRTLKGKVQKSNKRS</sequence>
<dbReference type="InterPro" id="IPR050951">
    <property type="entry name" value="Retrovirus_Pol_polyprotein"/>
</dbReference>
<dbReference type="Pfam" id="PF00385">
    <property type="entry name" value="Chromo"/>
    <property type="match status" value="1"/>
</dbReference>
<evidence type="ECO:0000313" key="8">
    <source>
        <dbReference type="EMBL" id="KAL3887814.1"/>
    </source>
</evidence>
<keyword evidence="11" id="KW-1185">Reference proteome</keyword>
<evidence type="ECO:0000256" key="1">
    <source>
        <dbReference type="SAM" id="MobiDB-lite"/>
    </source>
</evidence>
<proteinExistence type="predicted"/>
<evidence type="ECO:0000313" key="4">
    <source>
        <dbReference type="EMBL" id="KAL3887782.1"/>
    </source>
</evidence>
<dbReference type="SUPFAM" id="SSF54160">
    <property type="entry name" value="Chromo domain-like"/>
    <property type="match status" value="1"/>
</dbReference>
<dbReference type="PANTHER" id="PTHR37984:SF15">
    <property type="entry name" value="INTEGRASE CATALYTIC DOMAIN-CONTAINING PROTEIN"/>
    <property type="match status" value="1"/>
</dbReference>
<dbReference type="EMBL" id="JBJQND010000001">
    <property type="protein sequence ID" value="KAL3887788.1"/>
    <property type="molecule type" value="Genomic_DNA"/>
</dbReference>
<dbReference type="EMBL" id="JBJQND010000001">
    <property type="protein sequence ID" value="KAL3887782.1"/>
    <property type="molecule type" value="Genomic_DNA"/>
</dbReference>
<dbReference type="AlphaFoldDB" id="A0ABD3XQE4"/>
<evidence type="ECO:0000313" key="9">
    <source>
        <dbReference type="EMBL" id="KAL3887816.1"/>
    </source>
</evidence>
<dbReference type="EMBL" id="JBJQND010000001">
    <property type="protein sequence ID" value="KAL3887819.1"/>
    <property type="molecule type" value="Genomic_DNA"/>
</dbReference>
<evidence type="ECO:0000313" key="6">
    <source>
        <dbReference type="EMBL" id="KAL3887806.1"/>
    </source>
</evidence>
<organism evidence="6 11">
    <name type="scientific">Sinanodonta woodiana</name>
    <name type="common">Chinese pond mussel</name>
    <name type="synonym">Anodonta woodiana</name>
    <dbReference type="NCBI Taxonomy" id="1069815"/>
    <lineage>
        <taxon>Eukaryota</taxon>
        <taxon>Metazoa</taxon>
        <taxon>Spiralia</taxon>
        <taxon>Lophotrochozoa</taxon>
        <taxon>Mollusca</taxon>
        <taxon>Bivalvia</taxon>
        <taxon>Autobranchia</taxon>
        <taxon>Heteroconchia</taxon>
        <taxon>Palaeoheterodonta</taxon>
        <taxon>Unionida</taxon>
        <taxon>Unionoidea</taxon>
        <taxon>Unionidae</taxon>
        <taxon>Unioninae</taxon>
        <taxon>Sinanodonta</taxon>
    </lineage>
</organism>
<accession>A0ABD3XQE4</accession>
<reference evidence="6 11" key="1">
    <citation type="submission" date="2024-11" db="EMBL/GenBank/DDBJ databases">
        <title>Chromosome-level genome assembly of the freshwater bivalve Anodonta woodiana.</title>
        <authorList>
            <person name="Chen X."/>
        </authorList>
    </citation>
    <scope>NUCLEOTIDE SEQUENCE [LARGE SCALE GENOMIC DNA]</scope>
    <source>
        <strain evidence="6">MN2024</strain>
        <tissue evidence="6">Gills</tissue>
    </source>
</reference>
<dbReference type="InterPro" id="IPR023780">
    <property type="entry name" value="Chromo_domain"/>
</dbReference>
<dbReference type="EMBL" id="JBJQND010000001">
    <property type="protein sequence ID" value="KAL3887809.1"/>
    <property type="molecule type" value="Genomic_DNA"/>
</dbReference>
<dbReference type="CDD" id="cd00024">
    <property type="entry name" value="CD_CSD"/>
    <property type="match status" value="1"/>
</dbReference>
<evidence type="ECO:0000313" key="7">
    <source>
        <dbReference type="EMBL" id="KAL3887809.1"/>
    </source>
</evidence>
<dbReference type="Gene3D" id="2.40.50.40">
    <property type="match status" value="1"/>
</dbReference>
<dbReference type="EMBL" id="JBJQND010000001">
    <property type="protein sequence ID" value="KAL3887816.1"/>
    <property type="molecule type" value="Genomic_DNA"/>
</dbReference>
<dbReference type="PANTHER" id="PTHR37984">
    <property type="entry name" value="PROTEIN CBG26694"/>
    <property type="match status" value="1"/>
</dbReference>
<evidence type="ECO:0000313" key="3">
    <source>
        <dbReference type="EMBL" id="KAL3887779.1"/>
    </source>
</evidence>
<feature type="region of interest" description="Disordered" evidence="1">
    <location>
        <begin position="158"/>
        <end position="204"/>
    </location>
</feature>
<dbReference type="EMBL" id="JBJQND010000001">
    <property type="protein sequence ID" value="KAL3887814.1"/>
    <property type="molecule type" value="Genomic_DNA"/>
</dbReference>
<comment type="caution">
    <text evidence="6">The sequence shown here is derived from an EMBL/GenBank/DDBJ whole genome shotgun (WGS) entry which is preliminary data.</text>
</comment>
<name>A0ABD3XQE4_SINWO</name>
<feature type="compositionally biased region" description="Basic and acidic residues" evidence="1">
    <location>
        <begin position="158"/>
        <end position="190"/>
    </location>
</feature>
<evidence type="ECO:0000313" key="11">
    <source>
        <dbReference type="Proteomes" id="UP001634394"/>
    </source>
</evidence>
<protein>
    <recommendedName>
        <fullName evidence="2">Chromo domain-containing protein</fullName>
    </recommendedName>
</protein>
<dbReference type="InterPro" id="IPR016197">
    <property type="entry name" value="Chromo-like_dom_sf"/>
</dbReference>
<dbReference type="EMBL" id="JBJQND010000001">
    <property type="protein sequence ID" value="KAL3887779.1"/>
    <property type="molecule type" value="Genomic_DNA"/>
</dbReference>
<dbReference type="EMBL" id="JBJQND010000001">
    <property type="protein sequence ID" value="KAL3887806.1"/>
    <property type="molecule type" value="Genomic_DNA"/>
</dbReference>
<evidence type="ECO:0000313" key="5">
    <source>
        <dbReference type="EMBL" id="KAL3887788.1"/>
    </source>
</evidence>
<feature type="domain" description="Chromo" evidence="2">
    <location>
        <begin position="220"/>
        <end position="261"/>
    </location>
</feature>